<dbReference type="RefSeq" id="WP_285973199.1">
    <property type="nucleotide sequence ID" value="NZ_CP127294.1"/>
</dbReference>
<accession>A0A9Y2IMH7</accession>
<evidence type="ECO:0000313" key="1">
    <source>
        <dbReference type="EMBL" id="WIX82634.1"/>
    </source>
</evidence>
<dbReference type="KEGG" id="acab:QRX50_18580"/>
<name>A0A9Y2IMH7_9PSEU</name>
<keyword evidence="2" id="KW-1185">Reference proteome</keyword>
<proteinExistence type="predicted"/>
<organism evidence="1 2">
    <name type="scientific">Amycolatopsis carbonis</name>
    <dbReference type="NCBI Taxonomy" id="715471"/>
    <lineage>
        <taxon>Bacteria</taxon>
        <taxon>Bacillati</taxon>
        <taxon>Actinomycetota</taxon>
        <taxon>Actinomycetes</taxon>
        <taxon>Pseudonocardiales</taxon>
        <taxon>Pseudonocardiaceae</taxon>
        <taxon>Amycolatopsis</taxon>
    </lineage>
</organism>
<dbReference type="Proteomes" id="UP001236014">
    <property type="component" value="Chromosome"/>
</dbReference>
<protein>
    <submittedName>
        <fullName evidence="1">Uncharacterized protein</fullName>
    </submittedName>
</protein>
<dbReference type="AlphaFoldDB" id="A0A9Y2IMH7"/>
<evidence type="ECO:0000313" key="2">
    <source>
        <dbReference type="Proteomes" id="UP001236014"/>
    </source>
</evidence>
<gene>
    <name evidence="1" type="ORF">QRX50_18580</name>
</gene>
<reference evidence="1 2" key="1">
    <citation type="submission" date="2023-06" db="EMBL/GenBank/DDBJ databases">
        <authorList>
            <person name="Oyuntsetseg B."/>
            <person name="Kim S.B."/>
        </authorList>
    </citation>
    <scope>NUCLEOTIDE SEQUENCE [LARGE SCALE GENOMIC DNA]</scope>
    <source>
        <strain evidence="1 2">2-15</strain>
    </source>
</reference>
<sequence length="57" mass="6509">MHDPTTAAACLRSGSFTDWFHNDHPSTTFSQVCQDELLTLRYDSDPFAPMAKRFSEQ</sequence>
<dbReference type="EMBL" id="CP127294">
    <property type="protein sequence ID" value="WIX82634.1"/>
    <property type="molecule type" value="Genomic_DNA"/>
</dbReference>